<dbReference type="OrthoDB" id="432544at2759"/>
<feature type="compositionally biased region" description="Polar residues" evidence="1">
    <location>
        <begin position="346"/>
        <end position="365"/>
    </location>
</feature>
<sequence>MPIPMRSLSLREPRIRQKPAGLDREAIPEAQRPRTIEARSNTTSSATSSASAPPRNSKLPSYTQPVSGLPQPATTAAAAAAATTATATAAPTTTNHGGREDSGGNGGDSALAARRRSFLPQRGSWQKGAGSVSSGRLQPQLQDTELQRLRDADVQEVQAPATAIHPPLPGRSTDGPAQLPDLSEQTASPLSPSKLSLSKLARPTASSMNYHAGGTTSRLERPGSANASKLDSLKSQDAPINRFERQGSSSTTSCQLSRSQSLHIARMERPSSANTTTSQMSRPQSRPTPRPERRERSGSVNTNQPKPEPPKPQTTNATRLKRSASLRQPMVMSRVAKTNHSRHKSQIVSTMKGHTSSSVKQSDGNTTTATTSTTPSSKAGKPQLSTFQQHYSPKKGLKTKPPIPIASASSTSVTETGPGTDPSSHTNLQIAALQTELLQLHLLHADSLHARLQWECSAKNKLRKQHQSVVSKYHTLLAQEQGAQRYVNKLALDRLAEDSKANRNNSGHNSHSHYDFAEQIQVLSRVVQDVAALTDVRGGRHVDCIRVFERWFEHVERVRRGRSGRGKGTQNGNAYQKLAVDRNANDNDGDGDGDDDVDVDVEDSYSDNAATTCDFIDPLSSKWKEEVAALSAKLVLCARELDCLEVDVRGDGQDGVKYPPSSALIRIVRGHKLLLRSMIEELEIVSAVEVDVEVLERLWVRKAVDRLGPASVSANARSSAAAAERRRRQPVWALA</sequence>
<dbReference type="eggNOG" id="ENOG502S23J">
    <property type="taxonomic scope" value="Eukaryota"/>
</dbReference>
<evidence type="ECO:0000313" key="2">
    <source>
        <dbReference type="EMBL" id="EEH34571.1"/>
    </source>
</evidence>
<feature type="compositionally biased region" description="Polar residues" evidence="1">
    <location>
        <begin position="225"/>
        <end position="235"/>
    </location>
</feature>
<dbReference type="KEGG" id="pbl:PAAG_05620"/>
<feature type="compositionally biased region" description="Low complexity" evidence="1">
    <location>
        <begin position="248"/>
        <end position="262"/>
    </location>
</feature>
<feature type="compositionally biased region" description="Basic and acidic residues" evidence="1">
    <location>
        <begin position="9"/>
        <end position="37"/>
    </location>
</feature>
<dbReference type="GeneID" id="9095581"/>
<dbReference type="OMA" id="NSHSHYD"/>
<dbReference type="RefSeq" id="XP_002792335.1">
    <property type="nucleotide sequence ID" value="XM_002792289.1"/>
</dbReference>
<feature type="compositionally biased region" description="Polar residues" evidence="1">
    <location>
        <begin position="204"/>
        <end position="217"/>
    </location>
</feature>
<dbReference type="HOGENOM" id="CLU_377262_0_0_1"/>
<name>C1H4C7_PARBA</name>
<keyword evidence="3" id="KW-1185">Reference proteome</keyword>
<dbReference type="Proteomes" id="UP000002059">
    <property type="component" value="Partially assembled WGS sequence"/>
</dbReference>
<dbReference type="VEuPathDB" id="FungiDB:PAAG_05620"/>
<feature type="compositionally biased region" description="Low complexity" evidence="1">
    <location>
        <begin position="278"/>
        <end position="287"/>
    </location>
</feature>
<feature type="compositionally biased region" description="Low complexity" evidence="1">
    <location>
        <begin position="366"/>
        <end position="377"/>
    </location>
</feature>
<feature type="compositionally biased region" description="Low complexity" evidence="1">
    <location>
        <begin position="72"/>
        <end position="94"/>
    </location>
</feature>
<proteinExistence type="predicted"/>
<feature type="compositionally biased region" description="Low complexity" evidence="1">
    <location>
        <begin position="188"/>
        <end position="200"/>
    </location>
</feature>
<evidence type="ECO:0000313" key="3">
    <source>
        <dbReference type="Proteomes" id="UP000002059"/>
    </source>
</evidence>
<dbReference type="AlphaFoldDB" id="C1H4C7"/>
<gene>
    <name evidence="2" type="ORF">PAAG_05620</name>
</gene>
<feature type="compositionally biased region" description="Low complexity" evidence="1">
    <location>
        <begin position="38"/>
        <end position="57"/>
    </location>
</feature>
<evidence type="ECO:0000256" key="1">
    <source>
        <dbReference type="SAM" id="MobiDB-lite"/>
    </source>
</evidence>
<organism evidence="2 3">
    <name type="scientific">Paracoccidioides lutzii (strain ATCC MYA-826 / Pb01)</name>
    <name type="common">Paracoccidioides brasiliensis</name>
    <dbReference type="NCBI Taxonomy" id="502779"/>
    <lineage>
        <taxon>Eukaryota</taxon>
        <taxon>Fungi</taxon>
        <taxon>Dikarya</taxon>
        <taxon>Ascomycota</taxon>
        <taxon>Pezizomycotina</taxon>
        <taxon>Eurotiomycetes</taxon>
        <taxon>Eurotiomycetidae</taxon>
        <taxon>Onygenales</taxon>
        <taxon>Ajellomycetaceae</taxon>
        <taxon>Paracoccidioides</taxon>
    </lineage>
</organism>
<feature type="region of interest" description="Disordered" evidence="1">
    <location>
        <begin position="1"/>
        <end position="425"/>
    </location>
</feature>
<feature type="compositionally biased region" description="Polar residues" evidence="1">
    <location>
        <begin position="131"/>
        <end position="144"/>
    </location>
</feature>
<reference evidence="2 3" key="1">
    <citation type="journal article" date="2011" name="PLoS Genet.">
        <title>Comparative genomic analysis of human fungal pathogens causing paracoccidioidomycosis.</title>
        <authorList>
            <person name="Desjardins C.A."/>
            <person name="Champion M.D."/>
            <person name="Holder J.W."/>
            <person name="Muszewska A."/>
            <person name="Goldberg J."/>
            <person name="Bailao A.M."/>
            <person name="Brigido M.M."/>
            <person name="Ferreira M.E."/>
            <person name="Garcia A.M."/>
            <person name="Grynberg M."/>
            <person name="Gujja S."/>
            <person name="Heiman D.I."/>
            <person name="Henn M.R."/>
            <person name="Kodira C.D."/>
            <person name="Leon-Narvaez H."/>
            <person name="Longo L.V."/>
            <person name="Ma L.J."/>
            <person name="Malavazi I."/>
            <person name="Matsuo A.L."/>
            <person name="Morais F.V."/>
            <person name="Pereira M."/>
            <person name="Rodriguez-Brito S."/>
            <person name="Sakthikumar S."/>
            <person name="Salem-Izacc S.M."/>
            <person name="Sykes S.M."/>
            <person name="Teixeira M.M."/>
            <person name="Vallejo M.C."/>
            <person name="Walter M.E."/>
            <person name="Yandava C."/>
            <person name="Young S."/>
            <person name="Zeng Q."/>
            <person name="Zucker J."/>
            <person name="Felipe M.S."/>
            <person name="Goldman G.H."/>
            <person name="Haas B.J."/>
            <person name="McEwen J.G."/>
            <person name="Nino-Vega G."/>
            <person name="Puccia R."/>
            <person name="San-Blas G."/>
            <person name="Soares C.M."/>
            <person name="Birren B.W."/>
            <person name="Cuomo C.A."/>
        </authorList>
    </citation>
    <scope>NUCLEOTIDE SEQUENCE [LARGE SCALE GENOMIC DNA]</scope>
    <source>
        <strain evidence="3">ATCC MYA-826 / Pb01</strain>
    </source>
</reference>
<accession>C1H4C7</accession>
<feature type="compositionally biased region" description="Polar residues" evidence="1">
    <location>
        <begin position="411"/>
        <end position="425"/>
    </location>
</feature>
<protein>
    <submittedName>
        <fullName evidence="2">Uncharacterized protein</fullName>
    </submittedName>
</protein>
<dbReference type="EMBL" id="KN294006">
    <property type="protein sequence ID" value="EEH34571.1"/>
    <property type="molecule type" value="Genomic_DNA"/>
</dbReference>